<organism evidence="1 2">
    <name type="scientific">Sphingobacterium faecale</name>
    <dbReference type="NCBI Taxonomy" id="2803775"/>
    <lineage>
        <taxon>Bacteria</taxon>
        <taxon>Pseudomonadati</taxon>
        <taxon>Bacteroidota</taxon>
        <taxon>Sphingobacteriia</taxon>
        <taxon>Sphingobacteriales</taxon>
        <taxon>Sphingobacteriaceae</taxon>
        <taxon>Sphingobacterium</taxon>
    </lineage>
</organism>
<proteinExistence type="predicted"/>
<sequence length="69" mass="7708">MTTLTIHIESKKSEKAIKAVLDTLALVHEERGYTEEYPEHVVDGVNLAKQEMQAGRVKAYNGLKAILVK</sequence>
<keyword evidence="2" id="KW-1185">Reference proteome</keyword>
<dbReference type="EMBL" id="JAERTY010000003">
    <property type="protein sequence ID" value="MBL1408237.1"/>
    <property type="molecule type" value="Genomic_DNA"/>
</dbReference>
<accession>A0ABS1R0L7</accession>
<evidence type="ECO:0000313" key="2">
    <source>
        <dbReference type="Proteomes" id="UP000625283"/>
    </source>
</evidence>
<comment type="caution">
    <text evidence="1">The sequence shown here is derived from an EMBL/GenBank/DDBJ whole genome shotgun (WGS) entry which is preliminary data.</text>
</comment>
<evidence type="ECO:0000313" key="1">
    <source>
        <dbReference type="EMBL" id="MBL1408237.1"/>
    </source>
</evidence>
<protein>
    <submittedName>
        <fullName evidence="1">Uncharacterized protein</fullName>
    </submittedName>
</protein>
<reference evidence="1 2" key="1">
    <citation type="submission" date="2021-01" db="EMBL/GenBank/DDBJ databases">
        <title>C459-1 draft genome sequence.</title>
        <authorList>
            <person name="Zhang X.-F."/>
        </authorList>
    </citation>
    <scope>NUCLEOTIDE SEQUENCE [LARGE SCALE GENOMIC DNA]</scope>
    <source>
        <strain evidence="2">C459-1</strain>
    </source>
</reference>
<gene>
    <name evidence="1" type="ORF">JKG61_05685</name>
</gene>
<dbReference type="Proteomes" id="UP000625283">
    <property type="component" value="Unassembled WGS sequence"/>
</dbReference>
<dbReference type="RefSeq" id="WP_202102020.1">
    <property type="nucleotide sequence ID" value="NZ_JAERTY010000003.1"/>
</dbReference>
<name>A0ABS1R0L7_9SPHI</name>